<evidence type="ECO:0000256" key="3">
    <source>
        <dbReference type="ARBA" id="ARBA00022723"/>
    </source>
</evidence>
<feature type="domain" description="Ferritin-like diiron" evidence="7">
    <location>
        <begin position="5"/>
        <end position="137"/>
    </location>
</feature>
<organism evidence="8 9">
    <name type="scientific">Dubosiella newyorkensis</name>
    <dbReference type="NCBI Taxonomy" id="1862672"/>
    <lineage>
        <taxon>Bacteria</taxon>
        <taxon>Bacillati</taxon>
        <taxon>Bacillota</taxon>
        <taxon>Erysipelotrichia</taxon>
        <taxon>Erysipelotrichales</taxon>
        <taxon>Erysipelotrichaceae</taxon>
        <taxon>Dubosiella</taxon>
    </lineage>
</organism>
<accession>A0A1U7NPF7</accession>
<dbReference type="GO" id="GO:0005506">
    <property type="term" value="F:iron ion binding"/>
    <property type="evidence" value="ECO:0007669"/>
    <property type="project" value="InterPro"/>
</dbReference>
<dbReference type="Gene3D" id="2.20.28.10">
    <property type="match status" value="1"/>
</dbReference>
<evidence type="ECO:0000313" key="9">
    <source>
        <dbReference type="Proteomes" id="UP000186705"/>
    </source>
</evidence>
<dbReference type="CDD" id="cd01041">
    <property type="entry name" value="Rubrerythrin"/>
    <property type="match status" value="1"/>
</dbReference>
<dbReference type="PROSITE" id="PS50905">
    <property type="entry name" value="FERRITIN_LIKE"/>
    <property type="match status" value="1"/>
</dbReference>
<keyword evidence="4" id="KW-0249">Electron transport</keyword>
<dbReference type="AlphaFoldDB" id="A0A1U7NPF7"/>
<dbReference type="SUPFAM" id="SSF47240">
    <property type="entry name" value="Ferritin-like"/>
    <property type="match status" value="1"/>
</dbReference>
<dbReference type="Gene3D" id="1.20.1260.10">
    <property type="match status" value="1"/>
</dbReference>
<dbReference type="Pfam" id="PF02915">
    <property type="entry name" value="Rubrerythrin"/>
    <property type="match status" value="1"/>
</dbReference>
<evidence type="ECO:0000313" key="8">
    <source>
        <dbReference type="EMBL" id="OLU47489.1"/>
    </source>
</evidence>
<dbReference type="InterPro" id="IPR024934">
    <property type="entry name" value="Rubredoxin-like_dom"/>
</dbReference>
<keyword evidence="5" id="KW-0408">Iron</keyword>
<dbReference type="PROSITE" id="PS50903">
    <property type="entry name" value="RUBREDOXIN_LIKE"/>
    <property type="match status" value="1"/>
</dbReference>
<dbReference type="InterPro" id="IPR009040">
    <property type="entry name" value="Ferritin-like_diiron"/>
</dbReference>
<dbReference type="InterPro" id="IPR052364">
    <property type="entry name" value="Rubrerythrin"/>
</dbReference>
<dbReference type="InterPro" id="IPR048574">
    <property type="entry name" value="RUBY_RBDX"/>
</dbReference>
<dbReference type="InterPro" id="IPR012347">
    <property type="entry name" value="Ferritin-like"/>
</dbReference>
<dbReference type="PANTHER" id="PTHR43865">
    <property type="entry name" value="RUBRERYTHRIN-RELATED"/>
    <property type="match status" value="1"/>
</dbReference>
<comment type="cofactor">
    <cofactor evidence="1">
        <name>Fe(3+)</name>
        <dbReference type="ChEBI" id="CHEBI:29034"/>
    </cofactor>
</comment>
<name>A0A1U7NPF7_9FIRM</name>
<dbReference type="InterPro" id="IPR009078">
    <property type="entry name" value="Ferritin-like_SF"/>
</dbReference>
<dbReference type="Proteomes" id="UP000186705">
    <property type="component" value="Unassembled WGS sequence"/>
</dbReference>
<evidence type="ECO:0000256" key="4">
    <source>
        <dbReference type="ARBA" id="ARBA00022982"/>
    </source>
</evidence>
<dbReference type="SUPFAM" id="SSF57802">
    <property type="entry name" value="Rubredoxin-like"/>
    <property type="match status" value="1"/>
</dbReference>
<evidence type="ECO:0000256" key="1">
    <source>
        <dbReference type="ARBA" id="ARBA00001965"/>
    </source>
</evidence>
<dbReference type="RefSeq" id="WP_076340770.1">
    <property type="nucleotide sequence ID" value="NZ_CAJTMI010000037.1"/>
</dbReference>
<evidence type="ECO:0000256" key="2">
    <source>
        <dbReference type="ARBA" id="ARBA00022448"/>
    </source>
</evidence>
<comment type="caution">
    <text evidence="8">The sequence shown here is derived from an EMBL/GenBank/DDBJ whole genome shotgun (WGS) entry which is preliminary data.</text>
</comment>
<feature type="domain" description="Rubredoxin-like" evidence="6">
    <location>
        <begin position="144"/>
        <end position="178"/>
    </location>
</feature>
<dbReference type="InterPro" id="IPR003251">
    <property type="entry name" value="Rr_diiron-bd_dom"/>
</dbReference>
<reference evidence="8 9" key="1">
    <citation type="submission" date="2016-11" db="EMBL/GenBank/DDBJ databases">
        <title>Description of two novel members of the family Erysipelotrichaceae: Ileibacterium lipovorans gen. nov., sp. nov. and Dubosiella newyorkensis, gen. nov., sp. nov.</title>
        <authorList>
            <person name="Cox L.M."/>
            <person name="Sohn J."/>
            <person name="Tyrrell K.L."/>
            <person name="Citron D.M."/>
            <person name="Lawson P.A."/>
            <person name="Patel N.B."/>
            <person name="Iizumi T."/>
            <person name="Perez-Perez G.I."/>
            <person name="Goldstein E.J."/>
            <person name="Blaser M.J."/>
        </authorList>
    </citation>
    <scope>NUCLEOTIDE SEQUENCE [LARGE SCALE GENOMIC DNA]</scope>
    <source>
        <strain evidence="8 9">NYU-BL-A4</strain>
    </source>
</reference>
<sequence length="183" mass="21176">MFDVDLKGEKTIANLKTALQGEVMACIKYYWYSLQADKEGYKVIGNIFRQTSGNENEHARMWFKALHGGSIPNTEQNLIDAWAGENYEWDTMYKTFAEEAEAEGNTEIARLFREVGNIEHHHRDRYQAMLDQVQSGTVFKRDEPVKWMCLKCGYICEAKEAPIKCPVCQNPQANFQQLIDYDC</sequence>
<dbReference type="GeneID" id="78274877"/>
<dbReference type="OrthoDB" id="9799749at2"/>
<gene>
    <name evidence="8" type="ORF">BO225_02805</name>
</gene>
<dbReference type="GO" id="GO:0016491">
    <property type="term" value="F:oxidoreductase activity"/>
    <property type="evidence" value="ECO:0007669"/>
    <property type="project" value="InterPro"/>
</dbReference>
<evidence type="ECO:0000259" key="6">
    <source>
        <dbReference type="PROSITE" id="PS50903"/>
    </source>
</evidence>
<keyword evidence="3" id="KW-0479">Metal-binding</keyword>
<keyword evidence="2" id="KW-0813">Transport</keyword>
<protein>
    <submittedName>
        <fullName evidence="8">Rubrerythrin family protein</fullName>
    </submittedName>
</protein>
<proteinExistence type="predicted"/>
<dbReference type="PANTHER" id="PTHR43865:SF1">
    <property type="entry name" value="RUBRERYTHRIN-RELATED"/>
    <property type="match status" value="1"/>
</dbReference>
<dbReference type="Pfam" id="PF21349">
    <property type="entry name" value="RUBY_RBDX"/>
    <property type="match status" value="1"/>
</dbReference>
<dbReference type="STRING" id="1862672.BO225_02805"/>
<evidence type="ECO:0000259" key="7">
    <source>
        <dbReference type="PROSITE" id="PS50905"/>
    </source>
</evidence>
<dbReference type="EMBL" id="MPKA01000047">
    <property type="protein sequence ID" value="OLU47489.1"/>
    <property type="molecule type" value="Genomic_DNA"/>
</dbReference>
<keyword evidence="9" id="KW-1185">Reference proteome</keyword>
<evidence type="ECO:0000256" key="5">
    <source>
        <dbReference type="ARBA" id="ARBA00023004"/>
    </source>
</evidence>